<dbReference type="RefSeq" id="XP_039116748.1">
    <property type="nucleotide sequence ID" value="XM_039260814.1"/>
</dbReference>
<proteinExistence type="predicted"/>
<accession>A0AB40APZ1</accession>
<feature type="region of interest" description="Disordered" evidence="1">
    <location>
        <begin position="29"/>
        <end position="109"/>
    </location>
</feature>
<feature type="compositionally biased region" description="Polar residues" evidence="1">
    <location>
        <begin position="39"/>
        <end position="71"/>
    </location>
</feature>
<dbReference type="Gene3D" id="1.20.120.20">
    <property type="entry name" value="Apolipoprotein"/>
    <property type="match status" value="1"/>
</dbReference>
<feature type="compositionally biased region" description="Basic and acidic residues" evidence="1">
    <location>
        <begin position="97"/>
        <end position="109"/>
    </location>
</feature>
<dbReference type="AlphaFoldDB" id="A0AB40APZ1"/>
<evidence type="ECO:0000313" key="3">
    <source>
        <dbReference type="RefSeq" id="XP_039116748.1"/>
    </source>
</evidence>
<keyword evidence="2" id="KW-1185">Reference proteome</keyword>
<evidence type="ECO:0000313" key="2">
    <source>
        <dbReference type="Proteomes" id="UP001515500"/>
    </source>
</evidence>
<dbReference type="GeneID" id="120252696"/>
<sequence length="127" mass="13992">MALMVKKLNHLSMTMPKGSSTSILRMFVTSSPMPPAQGGTPNQENTMQEMTSDVNPESNDTSRGIASSTTEHVIETAEEMGEQAQEMIQDAWSSAKETAESKAHESKETIKDCAERVKRAMNTKERI</sequence>
<reference evidence="3" key="1">
    <citation type="submission" date="2025-08" db="UniProtKB">
        <authorList>
            <consortium name="RefSeq"/>
        </authorList>
    </citation>
    <scope>IDENTIFICATION</scope>
</reference>
<dbReference type="Proteomes" id="UP001515500">
    <property type="component" value="Chromosome 22"/>
</dbReference>
<gene>
    <name evidence="3" type="primary">LOC120252696</name>
</gene>
<name>A0AB40APZ1_DIOCR</name>
<evidence type="ECO:0000256" key="1">
    <source>
        <dbReference type="SAM" id="MobiDB-lite"/>
    </source>
</evidence>
<organism evidence="2 3">
    <name type="scientific">Dioscorea cayennensis subsp. rotundata</name>
    <name type="common">White Guinea yam</name>
    <name type="synonym">Dioscorea rotundata</name>
    <dbReference type="NCBI Taxonomy" id="55577"/>
    <lineage>
        <taxon>Eukaryota</taxon>
        <taxon>Viridiplantae</taxon>
        <taxon>Streptophyta</taxon>
        <taxon>Embryophyta</taxon>
        <taxon>Tracheophyta</taxon>
        <taxon>Spermatophyta</taxon>
        <taxon>Magnoliopsida</taxon>
        <taxon>Liliopsida</taxon>
        <taxon>Dioscoreales</taxon>
        <taxon>Dioscoreaceae</taxon>
        <taxon>Dioscorea</taxon>
    </lineage>
</organism>
<protein>
    <submittedName>
        <fullName evidence="3">Uncharacterized protein At4g13230-like</fullName>
    </submittedName>
</protein>